<feature type="compositionally biased region" description="Polar residues" evidence="2">
    <location>
        <begin position="1090"/>
        <end position="1115"/>
    </location>
</feature>
<comment type="caution">
    <text evidence="3">The sequence shown here is derived from an EMBL/GenBank/DDBJ whole genome shotgun (WGS) entry which is preliminary data.</text>
</comment>
<proteinExistence type="predicted"/>
<keyword evidence="1" id="KW-0175">Coiled coil</keyword>
<evidence type="ECO:0000313" key="3">
    <source>
        <dbReference type="EMBL" id="CAK5270811.1"/>
    </source>
</evidence>
<feature type="compositionally biased region" description="Basic and acidic residues" evidence="2">
    <location>
        <begin position="61"/>
        <end position="73"/>
    </location>
</feature>
<evidence type="ECO:0000256" key="2">
    <source>
        <dbReference type="SAM" id="MobiDB-lite"/>
    </source>
</evidence>
<accession>A0AAD2H943</accession>
<sequence length="1465" mass="164491">MSQPDVTMSDQPYEKPYEKATRYTVLSVAPNKKAAAPGPERQALDDALHDQNYYKQIAQDAHNRRREETEKLGKQLQTAKGALATHQAQVELLQAQVKEQQEHLNRRDTAHEMRAKTQEQLGTLLAQLAQSQSQAVEQAGIAHTEQIARDGEVNDLRGQMHEQEDENMRLRSELKTATRAKTQPGAVRRSGRINAKLFPQARATTIELPLDPISLTDSMTESKLSSTAPTSDLTNALANDPFVAALADKFNFDVEMTAKFLAAMQLVQAKGNTEIVVNKPEPKPRAKQGSNEKEAVEPKTRALINKAQAMMRGIVHEKFGTTQALDFAFHQAATVEQVDAYASDETATISAYQWDFNEGYQYSAWNDTVKTQLVNKAIKVDNEGMRYVQKGLINRKYLEIVLSEQLARYRLEWKRFQPQFDFQKQRHETKTEAIHRGKTTVALNRLVTKVVNSQHNKFDHRRSTVEATIALKEEDGSPDLATWKRMLELLAKLGPSGMSEEEETSATKQGTKVRMYKIKVCIWRAQDVADYMRMIDTQSEHFHALHNGNKPAPRVRTKEKGTRAAPKGLPKVLYSPEWLASLTPTQVTLLKVSKEIFKLFAAANNLSPLSGSSQDGSHTLIKLESLSEQERKTLVPTPHFHGLVRNAAGVFVVFNAHRRALLNIPARPLMPYVRPALFQTAWMTPQRVHLACSPQYPIYHGDLLGVLNISLRKLPLDESTQKWTLAPWVIRQWTGLEGLLVNFATELQNEVCLLQPPVNCGAMVHRPVSYGYTRSFETKSELVSAITVSQEAFVQLVAAIALHFLALDGLSNCIGWREHIMRRLNLPHRIMDSLEGVVDCVLQDPAGMIIDCTEQSTLEIDWFFLLLLNPTVSIHPPVYLFLGEGDSAVKRASHIEAFPSMHKIGLRVQDMVVTLAKLPPNPIAACEYVFVKTSMRINGVFPNPDYYAALKDTPRQFPAVEPHSQQREGASFSDFFARRQAQNQRKLAVESSEERQRRLSLETLVASGRTLTRRTTVYIWREIDGFWIRQHLPRSQAEDEWSLFATTQRIYDSFSNTWDICPPLDPKPARDSWDSDSDDEDDSDNPYDSFFTSTGDDSTNAAPTPNTSYSLYAGSDTQLPPDLPAEVVTALQNPCAALEHVDSYHDCSQETLALPGINVAAEHTVASVLKYRVGFVDNPGHHYPDSELLGVEHCCRYLGRTNAPDPPGRAARALLFALSTAKTLSDMPANLFDLAGAESSDVVWDNSGVIIDMQESIYQKAPWSTAYVLKPRDEQYNDRSALIFSAATVMEIVRRRTRTWPDLISALFDLGVPFHVTVESAAVPLAPHQPNLFQWRGLGVRPETYKPNPHDLNIYWDLLQRFLRSSRGRLALQAGGVVARLARLVIENAELELRSEDVDIETAEERIQLTDSSWFFHALTQDEHDLILGVYSLEISGSTSGRRLLAIKKNVFRGGLKRALSTVPG</sequence>
<name>A0AAD2H943_9AGAR</name>
<feature type="region of interest" description="Disordered" evidence="2">
    <location>
        <begin position="544"/>
        <end position="563"/>
    </location>
</feature>
<reference evidence="3" key="1">
    <citation type="submission" date="2023-11" db="EMBL/GenBank/DDBJ databases">
        <authorList>
            <person name="De Vega J J."/>
            <person name="De Vega J J."/>
        </authorList>
    </citation>
    <scope>NUCLEOTIDE SEQUENCE</scope>
</reference>
<organism evidence="3 4">
    <name type="scientific">Mycena citricolor</name>
    <dbReference type="NCBI Taxonomy" id="2018698"/>
    <lineage>
        <taxon>Eukaryota</taxon>
        <taxon>Fungi</taxon>
        <taxon>Dikarya</taxon>
        <taxon>Basidiomycota</taxon>
        <taxon>Agaricomycotina</taxon>
        <taxon>Agaricomycetes</taxon>
        <taxon>Agaricomycetidae</taxon>
        <taxon>Agaricales</taxon>
        <taxon>Marasmiineae</taxon>
        <taxon>Mycenaceae</taxon>
        <taxon>Mycena</taxon>
    </lineage>
</organism>
<feature type="compositionally biased region" description="Acidic residues" evidence="2">
    <location>
        <begin position="1074"/>
        <end position="1085"/>
    </location>
</feature>
<feature type="compositionally biased region" description="Basic and acidic residues" evidence="2">
    <location>
        <begin position="280"/>
        <end position="298"/>
    </location>
</feature>
<evidence type="ECO:0000313" key="4">
    <source>
        <dbReference type="Proteomes" id="UP001295794"/>
    </source>
</evidence>
<dbReference type="EMBL" id="CAVNYO010000169">
    <property type="protein sequence ID" value="CAK5270811.1"/>
    <property type="molecule type" value="Genomic_DNA"/>
</dbReference>
<feature type="region of interest" description="Disordered" evidence="2">
    <location>
        <begin position="1063"/>
        <end position="1115"/>
    </location>
</feature>
<evidence type="ECO:0000256" key="1">
    <source>
        <dbReference type="SAM" id="Coils"/>
    </source>
</evidence>
<feature type="region of interest" description="Disordered" evidence="2">
    <location>
        <begin position="279"/>
        <end position="298"/>
    </location>
</feature>
<protein>
    <submittedName>
        <fullName evidence="3">Uncharacterized protein</fullName>
    </submittedName>
</protein>
<dbReference type="Proteomes" id="UP001295794">
    <property type="component" value="Unassembled WGS sequence"/>
</dbReference>
<feature type="region of interest" description="Disordered" evidence="2">
    <location>
        <begin position="60"/>
        <end position="80"/>
    </location>
</feature>
<gene>
    <name evidence="3" type="ORF">MYCIT1_LOCUS15532</name>
</gene>
<keyword evidence="4" id="KW-1185">Reference proteome</keyword>
<feature type="coiled-coil region" evidence="1">
    <location>
        <begin position="153"/>
        <end position="180"/>
    </location>
</feature>